<dbReference type="Gene3D" id="3.40.50.1820">
    <property type="entry name" value="alpha/beta hydrolase"/>
    <property type="match status" value="1"/>
</dbReference>
<evidence type="ECO:0000313" key="4">
    <source>
        <dbReference type="EMBL" id="GGJ39914.1"/>
    </source>
</evidence>
<dbReference type="Proteomes" id="UP000632222">
    <property type="component" value="Unassembled WGS sequence"/>
</dbReference>
<dbReference type="SUPFAM" id="SSF53474">
    <property type="entry name" value="alpha/beta-Hydrolases"/>
    <property type="match status" value="1"/>
</dbReference>
<reference evidence="5" key="1">
    <citation type="journal article" date="2019" name="Int. J. Syst. Evol. Microbiol.">
        <title>The Global Catalogue of Microorganisms (GCM) 10K type strain sequencing project: providing services to taxonomists for standard genome sequencing and annotation.</title>
        <authorList>
            <consortium name="The Broad Institute Genomics Platform"/>
            <consortium name="The Broad Institute Genome Sequencing Center for Infectious Disease"/>
            <person name="Wu L."/>
            <person name="Ma J."/>
        </authorList>
    </citation>
    <scope>NUCLEOTIDE SEQUENCE [LARGE SCALE GENOMIC DNA]</scope>
    <source>
        <strain evidence="5">JCM 14370</strain>
    </source>
</reference>
<comment type="caution">
    <text evidence="4">The sequence shown here is derived from an EMBL/GenBank/DDBJ whole genome shotgun (WGS) entry which is preliminary data.</text>
</comment>
<dbReference type="RefSeq" id="WP_189003273.1">
    <property type="nucleotide sequence ID" value="NZ_BMOD01000010.1"/>
</dbReference>
<keyword evidence="1" id="KW-0378">Hydrolase</keyword>
<accession>A0ABQ2D0U8</accession>
<dbReference type="PANTHER" id="PTHR42776">
    <property type="entry name" value="SERINE PEPTIDASE S9 FAMILY MEMBER"/>
    <property type="match status" value="1"/>
</dbReference>
<evidence type="ECO:0000256" key="1">
    <source>
        <dbReference type="ARBA" id="ARBA00022801"/>
    </source>
</evidence>
<keyword evidence="2" id="KW-0720">Serine protease</keyword>
<gene>
    <name evidence="4" type="ORF">GCM10008938_27440</name>
</gene>
<dbReference type="PANTHER" id="PTHR42776:SF27">
    <property type="entry name" value="DIPEPTIDYL PEPTIDASE FAMILY MEMBER 6"/>
    <property type="match status" value="1"/>
</dbReference>
<proteinExistence type="predicted"/>
<keyword evidence="5" id="KW-1185">Reference proteome</keyword>
<dbReference type="Gene3D" id="2.120.10.30">
    <property type="entry name" value="TolB, C-terminal domain"/>
    <property type="match status" value="1"/>
</dbReference>
<dbReference type="Pfam" id="PF00326">
    <property type="entry name" value="Peptidase_S9"/>
    <property type="match status" value="1"/>
</dbReference>
<dbReference type="Pfam" id="PF07676">
    <property type="entry name" value="PD40"/>
    <property type="match status" value="1"/>
</dbReference>
<name>A0ABQ2D0U8_9DEIO</name>
<evidence type="ECO:0000313" key="5">
    <source>
        <dbReference type="Proteomes" id="UP000632222"/>
    </source>
</evidence>
<dbReference type="InterPro" id="IPR011042">
    <property type="entry name" value="6-blade_b-propeller_TolB-like"/>
</dbReference>
<dbReference type="SUPFAM" id="SSF69304">
    <property type="entry name" value="Tricorn protease N-terminal domain"/>
    <property type="match status" value="1"/>
</dbReference>
<evidence type="ECO:0000259" key="3">
    <source>
        <dbReference type="Pfam" id="PF00326"/>
    </source>
</evidence>
<dbReference type="EMBL" id="BMOD01000010">
    <property type="protein sequence ID" value="GGJ39914.1"/>
    <property type="molecule type" value="Genomic_DNA"/>
</dbReference>
<sequence>MLQPETLLDLHFVSDPQVHGSRVVFVRSTPQQKKYISNLYLWQEGELFPLTHGEHRNTSPRFSPDGQSLAFISNRSGKNQIHLLRLQGGEARQLTDLNTDPWDVQWSPDGEHLSFLAGSARQDQDVVFITNHREYQFNAEGLLPDPPDQIHLLRVSDGSLSVLTQAEIYITEHQWLPDGSGVAYISAPSDQEMSQDRQCVYLQRLQGPLQQVMEASAQFSQLAVQPDGSGFVVVKREHNWQDAHLYYYHWDGTHKRLDEGFDYPAGNFILGDMQYGSYPNRARWLDAQTLLAVYTLGGSSGLFTLKLSGEVTPLLHHHARVVSAFQVCSGKVTFIDESSTELPEVYLWEDGVVTPVSQQGNLIVEWDITAPLSLRVGNVEGWVLLPAGAAERFPVVLSIHGGPHMAYGHAFMHEFQVLVQQGYAVLYCNPRGSVGYGQSHTSAIQGCWGSVDQDDLLSFLDAALSQYSQLDPSRMAVIGGSYGGYMVNWITAHTTRFKRAITDRCLCNLVSFVGTSDIGAFFGPHEWGSNPYTGDPEVLWNLSPLKYVSQVKTPTLVVHSEQDLRCPLEQGQQWYAALKTLGIETRFVRFPEENHELSRGGRPDRRVVRLKEYLNWLGGL</sequence>
<evidence type="ECO:0000256" key="2">
    <source>
        <dbReference type="ARBA" id="ARBA00022825"/>
    </source>
</evidence>
<dbReference type="InterPro" id="IPR011659">
    <property type="entry name" value="WD40"/>
</dbReference>
<organism evidence="4 5">
    <name type="scientific">Deinococcus roseus</name>
    <dbReference type="NCBI Taxonomy" id="392414"/>
    <lineage>
        <taxon>Bacteria</taxon>
        <taxon>Thermotogati</taxon>
        <taxon>Deinococcota</taxon>
        <taxon>Deinococci</taxon>
        <taxon>Deinococcales</taxon>
        <taxon>Deinococcaceae</taxon>
        <taxon>Deinococcus</taxon>
    </lineage>
</organism>
<dbReference type="InterPro" id="IPR029058">
    <property type="entry name" value="AB_hydrolase_fold"/>
</dbReference>
<keyword evidence="2" id="KW-0645">Protease</keyword>
<dbReference type="InterPro" id="IPR001375">
    <property type="entry name" value="Peptidase_S9_cat"/>
</dbReference>
<feature type="domain" description="Peptidase S9 prolyl oligopeptidase catalytic" evidence="3">
    <location>
        <begin position="410"/>
        <end position="617"/>
    </location>
</feature>
<protein>
    <submittedName>
        <fullName evidence="4">Peptidase S9</fullName>
    </submittedName>
</protein>